<comment type="caution">
    <text evidence="2">The sequence shown here is derived from an EMBL/GenBank/DDBJ whole genome shotgun (WGS) entry which is preliminary data.</text>
</comment>
<gene>
    <name evidence="2" type="ORF">SKC35_06690</name>
</gene>
<keyword evidence="3" id="KW-1185">Reference proteome</keyword>
<name>A0ABW6D812_9BACT</name>
<evidence type="ECO:0000313" key="2">
    <source>
        <dbReference type="EMBL" id="MFD3293367.1"/>
    </source>
</evidence>
<evidence type="ECO:0000256" key="1">
    <source>
        <dbReference type="SAM" id="SignalP"/>
    </source>
</evidence>
<dbReference type="EMBL" id="JBBKXY010000002">
    <property type="protein sequence ID" value="MFD3293367.1"/>
    <property type="molecule type" value="Genomic_DNA"/>
</dbReference>
<reference evidence="2 3" key="1">
    <citation type="submission" date="2024-03" db="EMBL/GenBank/DDBJ databases">
        <title>Aquirufa genome sequencing.</title>
        <authorList>
            <person name="Pitt A."/>
            <person name="Hahn M.W."/>
        </authorList>
    </citation>
    <scope>NUCLEOTIDE SEQUENCE [LARGE SCALE GENOMIC DNA]</scope>
    <source>
        <strain evidence="2 3">KTFRIE-69F</strain>
    </source>
</reference>
<organism evidence="2 3">
    <name type="scientific">Aquirufa originis</name>
    <dbReference type="NCBI Taxonomy" id="3096514"/>
    <lineage>
        <taxon>Bacteria</taxon>
        <taxon>Pseudomonadati</taxon>
        <taxon>Bacteroidota</taxon>
        <taxon>Cytophagia</taxon>
        <taxon>Cytophagales</taxon>
        <taxon>Flectobacillaceae</taxon>
        <taxon>Aquirufa</taxon>
    </lineage>
</organism>
<evidence type="ECO:0000313" key="3">
    <source>
        <dbReference type="Proteomes" id="UP001598112"/>
    </source>
</evidence>
<accession>A0ABW6D812</accession>
<keyword evidence="1" id="KW-0732">Signal</keyword>
<dbReference type="Proteomes" id="UP001598112">
    <property type="component" value="Unassembled WGS sequence"/>
</dbReference>
<dbReference type="RefSeq" id="WP_377978617.1">
    <property type="nucleotide sequence ID" value="NZ_JBBKXY010000002.1"/>
</dbReference>
<feature type="signal peptide" evidence="1">
    <location>
        <begin position="1"/>
        <end position="20"/>
    </location>
</feature>
<sequence>MKKLLTSLALVLLVSAATFAQNRYTMVAYHKLQPGKTMDDAIALEKQYLPIHEARKSAGIIDGWAMYVPYNTIKSEGIDFDYMTVNWGSDLDKIHLYPMELFGEILKTDPGLAKLSAATISTQTILRHSIGKKITGTAKGTNKDHFIIFDMMKVTDAAAYEAFEQKVLKVHEERVAAGNISGWSFYKTLYPSSDEVKYNYTTVQSIDKLSKLDQFSDSYYKAIPKALGISPEEFMKQATVKRSLNATMITKIALSTK</sequence>
<protein>
    <submittedName>
        <fullName evidence="2">Uncharacterized protein</fullName>
    </submittedName>
</protein>
<feature type="chain" id="PRO_5047384551" evidence="1">
    <location>
        <begin position="21"/>
        <end position="257"/>
    </location>
</feature>
<proteinExistence type="predicted"/>